<sequence>MTVSTTDLDEIRALIDDVAAGVNSHDPDRCVAHVHADAVFVVANGSRAHGRAAVRAAHERAFAAAATPAGDARFVVLDAAFPRPDLAVVTTGAYRAGPDEAVDLERPSMVVLWTLAREAGGWSVVARQFTPVG</sequence>
<evidence type="ECO:0000259" key="1">
    <source>
        <dbReference type="Pfam" id="PF14534"/>
    </source>
</evidence>
<feature type="domain" description="DUF4440" evidence="1">
    <location>
        <begin position="11"/>
        <end position="123"/>
    </location>
</feature>
<dbReference type="NCBIfam" id="TIGR02246">
    <property type="entry name" value="SgcJ/EcaC family oxidoreductase"/>
    <property type="match status" value="1"/>
</dbReference>
<gene>
    <name evidence="2" type="ORF">K8U61_22810</name>
</gene>
<dbReference type="InterPro" id="IPR027843">
    <property type="entry name" value="DUF4440"/>
</dbReference>
<accession>A0ABS7UK89</accession>
<proteinExistence type="predicted"/>
<dbReference type="Pfam" id="PF14534">
    <property type="entry name" value="DUF4440"/>
    <property type="match status" value="1"/>
</dbReference>
<dbReference type="InterPro" id="IPR011944">
    <property type="entry name" value="Steroid_delta5-4_isomerase"/>
</dbReference>
<dbReference type="Proteomes" id="UP000780875">
    <property type="component" value="Unassembled WGS sequence"/>
</dbReference>
<dbReference type="SUPFAM" id="SSF54427">
    <property type="entry name" value="NTF2-like"/>
    <property type="match status" value="1"/>
</dbReference>
<dbReference type="Gene3D" id="3.10.450.50">
    <property type="match status" value="1"/>
</dbReference>
<reference evidence="2 3" key="1">
    <citation type="submission" date="2021-09" db="EMBL/GenBank/DDBJ databases">
        <title>Whole genome sequence of Nocardioides sp. GBK3QG-3.</title>
        <authorList>
            <person name="Tuo L."/>
        </authorList>
    </citation>
    <scope>NUCLEOTIDE SEQUENCE [LARGE SCALE GENOMIC DNA]</scope>
    <source>
        <strain evidence="2 3">GBK3QG-3</strain>
    </source>
</reference>
<keyword evidence="3" id="KW-1185">Reference proteome</keyword>
<evidence type="ECO:0000313" key="2">
    <source>
        <dbReference type="EMBL" id="MBZ5741012.1"/>
    </source>
</evidence>
<dbReference type="EMBL" id="JAIQZJ010000021">
    <property type="protein sequence ID" value="MBZ5741012.1"/>
    <property type="molecule type" value="Genomic_DNA"/>
</dbReference>
<organism evidence="2 3">
    <name type="scientific">Nocardioides mangrovi</name>
    <dbReference type="NCBI Taxonomy" id="2874580"/>
    <lineage>
        <taxon>Bacteria</taxon>
        <taxon>Bacillati</taxon>
        <taxon>Actinomycetota</taxon>
        <taxon>Actinomycetes</taxon>
        <taxon>Propionibacteriales</taxon>
        <taxon>Nocardioidaceae</taxon>
        <taxon>Nocardioides</taxon>
    </lineage>
</organism>
<protein>
    <submittedName>
        <fullName evidence="2">SgcJ/EcaC family oxidoreductase</fullName>
    </submittedName>
</protein>
<name>A0ABS7UK89_9ACTN</name>
<evidence type="ECO:0000313" key="3">
    <source>
        <dbReference type="Proteomes" id="UP000780875"/>
    </source>
</evidence>
<comment type="caution">
    <text evidence="2">The sequence shown here is derived from an EMBL/GenBank/DDBJ whole genome shotgun (WGS) entry which is preliminary data.</text>
</comment>
<dbReference type="InterPro" id="IPR032710">
    <property type="entry name" value="NTF2-like_dom_sf"/>
</dbReference>